<name>A0A2K3KQQ6_TRIPR</name>
<evidence type="ECO:0000313" key="2">
    <source>
        <dbReference type="EMBL" id="PNX68620.1"/>
    </source>
</evidence>
<sequence length="30" mass="3286">MARSAKGNQDEELVDDDDQDLFTANNSSSL</sequence>
<feature type="non-terminal residue" evidence="2">
    <location>
        <position position="30"/>
    </location>
</feature>
<gene>
    <name evidence="2" type="ORF">L195_g064061</name>
</gene>
<reference evidence="2 3" key="1">
    <citation type="journal article" date="2014" name="Am. J. Bot.">
        <title>Genome assembly and annotation for red clover (Trifolium pratense; Fabaceae).</title>
        <authorList>
            <person name="Istvanek J."/>
            <person name="Jaros M."/>
            <person name="Krenek A."/>
            <person name="Repkova J."/>
        </authorList>
    </citation>
    <scope>NUCLEOTIDE SEQUENCE [LARGE SCALE GENOMIC DNA]</scope>
    <source>
        <strain evidence="3">cv. Tatra</strain>
        <tissue evidence="2">Young leaves</tissue>
    </source>
</reference>
<comment type="caution">
    <text evidence="2">The sequence shown here is derived from an EMBL/GenBank/DDBJ whole genome shotgun (WGS) entry which is preliminary data.</text>
</comment>
<evidence type="ECO:0000256" key="1">
    <source>
        <dbReference type="SAM" id="MobiDB-lite"/>
    </source>
</evidence>
<proteinExistence type="predicted"/>
<feature type="compositionally biased region" description="Acidic residues" evidence="1">
    <location>
        <begin position="10"/>
        <end position="20"/>
    </location>
</feature>
<dbReference type="AlphaFoldDB" id="A0A2K3KQQ6"/>
<evidence type="ECO:0000313" key="3">
    <source>
        <dbReference type="Proteomes" id="UP000236291"/>
    </source>
</evidence>
<protein>
    <submittedName>
        <fullName evidence="2">Uncharacterized protein</fullName>
    </submittedName>
</protein>
<reference evidence="2 3" key="2">
    <citation type="journal article" date="2017" name="Front. Plant Sci.">
        <title>Gene Classification and Mining of Molecular Markers Useful in Red Clover (Trifolium pratense) Breeding.</title>
        <authorList>
            <person name="Istvanek J."/>
            <person name="Dluhosova J."/>
            <person name="Dluhos P."/>
            <person name="Patkova L."/>
            <person name="Nedelnik J."/>
            <person name="Repkova J."/>
        </authorList>
    </citation>
    <scope>NUCLEOTIDE SEQUENCE [LARGE SCALE GENOMIC DNA]</scope>
    <source>
        <strain evidence="3">cv. Tatra</strain>
        <tissue evidence="2">Young leaves</tissue>
    </source>
</reference>
<dbReference type="Proteomes" id="UP000236291">
    <property type="component" value="Unassembled WGS sequence"/>
</dbReference>
<accession>A0A2K3KQQ6</accession>
<organism evidence="2 3">
    <name type="scientific">Trifolium pratense</name>
    <name type="common">Red clover</name>
    <dbReference type="NCBI Taxonomy" id="57577"/>
    <lineage>
        <taxon>Eukaryota</taxon>
        <taxon>Viridiplantae</taxon>
        <taxon>Streptophyta</taxon>
        <taxon>Embryophyta</taxon>
        <taxon>Tracheophyta</taxon>
        <taxon>Spermatophyta</taxon>
        <taxon>Magnoliopsida</taxon>
        <taxon>eudicotyledons</taxon>
        <taxon>Gunneridae</taxon>
        <taxon>Pentapetalae</taxon>
        <taxon>rosids</taxon>
        <taxon>fabids</taxon>
        <taxon>Fabales</taxon>
        <taxon>Fabaceae</taxon>
        <taxon>Papilionoideae</taxon>
        <taxon>50 kb inversion clade</taxon>
        <taxon>NPAAA clade</taxon>
        <taxon>Hologalegina</taxon>
        <taxon>IRL clade</taxon>
        <taxon>Trifolieae</taxon>
        <taxon>Trifolium</taxon>
    </lineage>
</organism>
<dbReference type="EMBL" id="ASHM01231268">
    <property type="protein sequence ID" value="PNX68620.1"/>
    <property type="molecule type" value="Genomic_DNA"/>
</dbReference>
<feature type="region of interest" description="Disordered" evidence="1">
    <location>
        <begin position="1"/>
        <end position="30"/>
    </location>
</feature>